<gene>
    <name evidence="2" type="ORF">GALMADRAFT_206828</name>
</gene>
<evidence type="ECO:0000313" key="2">
    <source>
        <dbReference type="EMBL" id="KDR83209.1"/>
    </source>
</evidence>
<proteinExistence type="predicted"/>
<dbReference type="EMBL" id="KL142369">
    <property type="protein sequence ID" value="KDR83209.1"/>
    <property type="molecule type" value="Genomic_DNA"/>
</dbReference>
<feature type="region of interest" description="Disordered" evidence="1">
    <location>
        <begin position="1"/>
        <end position="33"/>
    </location>
</feature>
<evidence type="ECO:0000256" key="1">
    <source>
        <dbReference type="SAM" id="MobiDB-lite"/>
    </source>
</evidence>
<organism evidence="2 3">
    <name type="scientific">Galerina marginata (strain CBS 339.88)</name>
    <dbReference type="NCBI Taxonomy" id="685588"/>
    <lineage>
        <taxon>Eukaryota</taxon>
        <taxon>Fungi</taxon>
        <taxon>Dikarya</taxon>
        <taxon>Basidiomycota</taxon>
        <taxon>Agaricomycotina</taxon>
        <taxon>Agaricomycetes</taxon>
        <taxon>Agaricomycetidae</taxon>
        <taxon>Agaricales</taxon>
        <taxon>Agaricineae</taxon>
        <taxon>Strophariaceae</taxon>
        <taxon>Galerina</taxon>
    </lineage>
</organism>
<protein>
    <submittedName>
        <fullName evidence="2">Uncharacterized protein</fullName>
    </submittedName>
</protein>
<dbReference type="HOGENOM" id="CLU_2184174_0_0_1"/>
<keyword evidence="3" id="KW-1185">Reference proteome</keyword>
<dbReference type="Proteomes" id="UP000027222">
    <property type="component" value="Unassembled WGS sequence"/>
</dbReference>
<dbReference type="AlphaFoldDB" id="A0A067TTF4"/>
<accession>A0A067TTF4</accession>
<name>A0A067TTF4_GALM3</name>
<sequence length="109" mass="12009">MRKVSKKKSKKLERNGEPNTAHGSPSREWGDFMSADRTRNEIYYFSELGGRTTSVNGTLQSTVGSVAFKGQLTVESGGLATDAVAWKNRDAKIKQAPAFIFQPDVDAER</sequence>
<reference evidence="3" key="1">
    <citation type="journal article" date="2014" name="Proc. Natl. Acad. Sci. U.S.A.">
        <title>Extensive sampling of basidiomycete genomes demonstrates inadequacy of the white-rot/brown-rot paradigm for wood decay fungi.</title>
        <authorList>
            <person name="Riley R."/>
            <person name="Salamov A.A."/>
            <person name="Brown D.W."/>
            <person name="Nagy L.G."/>
            <person name="Floudas D."/>
            <person name="Held B.W."/>
            <person name="Levasseur A."/>
            <person name="Lombard V."/>
            <person name="Morin E."/>
            <person name="Otillar R."/>
            <person name="Lindquist E.A."/>
            <person name="Sun H."/>
            <person name="LaButti K.M."/>
            <person name="Schmutz J."/>
            <person name="Jabbour D."/>
            <person name="Luo H."/>
            <person name="Baker S.E."/>
            <person name="Pisabarro A.G."/>
            <person name="Walton J.D."/>
            <person name="Blanchette R.A."/>
            <person name="Henrissat B."/>
            <person name="Martin F."/>
            <person name="Cullen D."/>
            <person name="Hibbett D.S."/>
            <person name="Grigoriev I.V."/>
        </authorList>
    </citation>
    <scope>NUCLEOTIDE SEQUENCE [LARGE SCALE GENOMIC DNA]</scope>
    <source>
        <strain evidence="3">CBS 339.88</strain>
    </source>
</reference>
<feature type="compositionally biased region" description="Basic residues" evidence="1">
    <location>
        <begin position="1"/>
        <end position="11"/>
    </location>
</feature>
<evidence type="ECO:0000313" key="3">
    <source>
        <dbReference type="Proteomes" id="UP000027222"/>
    </source>
</evidence>